<evidence type="ECO:0000313" key="6">
    <source>
        <dbReference type="Proteomes" id="UP000663508"/>
    </source>
</evidence>
<evidence type="ECO:0000313" key="5">
    <source>
        <dbReference type="EMBL" id="BCM83998.1"/>
    </source>
</evidence>
<evidence type="ECO:0000256" key="3">
    <source>
        <dbReference type="ARBA" id="ARBA00023163"/>
    </source>
</evidence>
<dbReference type="SUPFAM" id="SSF46689">
    <property type="entry name" value="Homeodomain-like"/>
    <property type="match status" value="2"/>
</dbReference>
<dbReference type="EMBL" id="AP024145">
    <property type="protein sequence ID" value="BCM83998.1"/>
    <property type="molecule type" value="Genomic_DNA"/>
</dbReference>
<dbReference type="GO" id="GO:0043565">
    <property type="term" value="F:sequence-specific DNA binding"/>
    <property type="evidence" value="ECO:0007669"/>
    <property type="project" value="InterPro"/>
</dbReference>
<keyword evidence="2" id="KW-0238">DNA-binding</keyword>
<dbReference type="InterPro" id="IPR003313">
    <property type="entry name" value="AraC-bd"/>
</dbReference>
<dbReference type="KEGG" id="mind:mvi_24590"/>
<dbReference type="Pfam" id="PF12833">
    <property type="entry name" value="HTH_18"/>
    <property type="match status" value="1"/>
</dbReference>
<organism evidence="5 6">
    <name type="scientific">Methylobacterium indicum</name>
    <dbReference type="NCBI Taxonomy" id="1775910"/>
    <lineage>
        <taxon>Bacteria</taxon>
        <taxon>Pseudomonadati</taxon>
        <taxon>Pseudomonadota</taxon>
        <taxon>Alphaproteobacteria</taxon>
        <taxon>Hyphomicrobiales</taxon>
        <taxon>Methylobacteriaceae</taxon>
        <taxon>Methylobacterium</taxon>
    </lineage>
</organism>
<name>A0A8H8WTI9_9HYPH</name>
<accession>A0A8H8WTI9</accession>
<dbReference type="InterPro" id="IPR050204">
    <property type="entry name" value="AraC_XylS_family_regulators"/>
</dbReference>
<proteinExistence type="predicted"/>
<dbReference type="PANTHER" id="PTHR46796">
    <property type="entry name" value="HTH-TYPE TRANSCRIPTIONAL ACTIVATOR RHAS-RELATED"/>
    <property type="match status" value="1"/>
</dbReference>
<gene>
    <name evidence="5" type="ORF">mvi_24590</name>
</gene>
<keyword evidence="1" id="KW-0805">Transcription regulation</keyword>
<dbReference type="PANTHER" id="PTHR46796:SF2">
    <property type="entry name" value="TRANSCRIPTIONAL REGULATORY PROTEIN"/>
    <property type="match status" value="1"/>
</dbReference>
<evidence type="ECO:0000259" key="4">
    <source>
        <dbReference type="PROSITE" id="PS01124"/>
    </source>
</evidence>
<evidence type="ECO:0000256" key="2">
    <source>
        <dbReference type="ARBA" id="ARBA00023125"/>
    </source>
</evidence>
<protein>
    <submittedName>
        <fullName evidence="5">AraC family transcriptional regulator</fullName>
    </submittedName>
</protein>
<dbReference type="GO" id="GO:0003700">
    <property type="term" value="F:DNA-binding transcription factor activity"/>
    <property type="evidence" value="ECO:0007669"/>
    <property type="project" value="InterPro"/>
</dbReference>
<dbReference type="PROSITE" id="PS01124">
    <property type="entry name" value="HTH_ARAC_FAMILY_2"/>
    <property type="match status" value="1"/>
</dbReference>
<dbReference type="SMART" id="SM00342">
    <property type="entry name" value="HTH_ARAC"/>
    <property type="match status" value="1"/>
</dbReference>
<dbReference type="InterPro" id="IPR009057">
    <property type="entry name" value="Homeodomain-like_sf"/>
</dbReference>
<keyword evidence="3" id="KW-0804">Transcription</keyword>
<reference evidence="5" key="1">
    <citation type="submission" date="2020-11" db="EMBL/GenBank/DDBJ databases">
        <title>Complete genome sequence of a novel pathogenic Methylobacterium strain isolated from rice in Vietnam.</title>
        <authorList>
            <person name="Lai K."/>
            <person name="Okazaki S."/>
            <person name="Higashi K."/>
            <person name="Mori H."/>
            <person name="Toyoda A."/>
            <person name="Kurokawa K."/>
        </authorList>
    </citation>
    <scope>NUCLEOTIDE SEQUENCE</scope>
    <source>
        <strain evidence="5">VL1</strain>
    </source>
</reference>
<dbReference type="InterPro" id="IPR037923">
    <property type="entry name" value="HTH-like"/>
</dbReference>
<sequence length="268" mass="28893">MRDERHRARQHRSGLPGLEAVSVSSDRAFPRHAHDQLGFGVVVAGAHRSWSGLGAVEAAAGDLITVNPGEIHDGVPVRSAVRTWRMVYLDPSRLADLLPEERRKGVELARPALRDPALATGVIGLFGLFAMDRPDPLAVEQDLVRVLVPLFARYGSRPAPRRGPPPPVARALRRLEEAPAEAVTLAELAGLSGVSRFQLLRGFARSVGTTPHAYLIQQRVRLARRLLAAGSGPAAAAAEAGFADQSHMTRAFVRQYGVTPARYRAALA</sequence>
<dbReference type="Proteomes" id="UP000663508">
    <property type="component" value="Chromosome"/>
</dbReference>
<dbReference type="SUPFAM" id="SSF51215">
    <property type="entry name" value="Regulatory protein AraC"/>
    <property type="match status" value="1"/>
</dbReference>
<dbReference type="Pfam" id="PF02311">
    <property type="entry name" value="AraC_binding"/>
    <property type="match status" value="1"/>
</dbReference>
<dbReference type="AlphaFoldDB" id="A0A8H8WTI9"/>
<feature type="domain" description="HTH araC/xylS-type" evidence="4">
    <location>
        <begin position="169"/>
        <end position="266"/>
    </location>
</feature>
<dbReference type="Gene3D" id="1.10.10.60">
    <property type="entry name" value="Homeodomain-like"/>
    <property type="match status" value="2"/>
</dbReference>
<evidence type="ECO:0000256" key="1">
    <source>
        <dbReference type="ARBA" id="ARBA00023015"/>
    </source>
</evidence>
<dbReference type="RefSeq" id="WP_207183009.1">
    <property type="nucleotide sequence ID" value="NZ_AP024145.1"/>
</dbReference>
<dbReference type="InterPro" id="IPR018060">
    <property type="entry name" value="HTH_AraC"/>
</dbReference>